<organism evidence="2 3">
    <name type="scientific">Phialemonium thermophilum</name>
    <dbReference type="NCBI Taxonomy" id="223376"/>
    <lineage>
        <taxon>Eukaryota</taxon>
        <taxon>Fungi</taxon>
        <taxon>Dikarya</taxon>
        <taxon>Ascomycota</taxon>
        <taxon>Pezizomycotina</taxon>
        <taxon>Sordariomycetes</taxon>
        <taxon>Sordariomycetidae</taxon>
        <taxon>Cephalothecales</taxon>
        <taxon>Cephalothecaceae</taxon>
        <taxon>Phialemonium</taxon>
    </lineage>
</organism>
<evidence type="ECO:0000313" key="2">
    <source>
        <dbReference type="EMBL" id="KAL1868422.1"/>
    </source>
</evidence>
<dbReference type="InterPro" id="IPR011009">
    <property type="entry name" value="Kinase-like_dom_sf"/>
</dbReference>
<protein>
    <recommendedName>
        <fullName evidence="1">Aminoglycoside phosphotransferase domain-containing protein</fullName>
    </recommendedName>
</protein>
<dbReference type="Pfam" id="PF01636">
    <property type="entry name" value="APH"/>
    <property type="match status" value="1"/>
</dbReference>
<name>A0ABR3WY94_9PEZI</name>
<comment type="caution">
    <text evidence="2">The sequence shown here is derived from an EMBL/GenBank/DDBJ whole genome shotgun (WGS) entry which is preliminary data.</text>
</comment>
<reference evidence="2 3" key="1">
    <citation type="journal article" date="2024" name="Commun. Biol.">
        <title>Comparative genomic analysis of thermophilic fungi reveals convergent evolutionary adaptations and gene losses.</title>
        <authorList>
            <person name="Steindorff A.S."/>
            <person name="Aguilar-Pontes M.V."/>
            <person name="Robinson A.J."/>
            <person name="Andreopoulos B."/>
            <person name="LaButti K."/>
            <person name="Kuo A."/>
            <person name="Mondo S."/>
            <person name="Riley R."/>
            <person name="Otillar R."/>
            <person name="Haridas S."/>
            <person name="Lipzen A."/>
            <person name="Grimwood J."/>
            <person name="Schmutz J."/>
            <person name="Clum A."/>
            <person name="Reid I.D."/>
            <person name="Moisan M.C."/>
            <person name="Butler G."/>
            <person name="Nguyen T.T.M."/>
            <person name="Dewar K."/>
            <person name="Conant G."/>
            <person name="Drula E."/>
            <person name="Henrissat B."/>
            <person name="Hansel C."/>
            <person name="Singer S."/>
            <person name="Hutchinson M.I."/>
            <person name="de Vries R.P."/>
            <person name="Natvig D.O."/>
            <person name="Powell A.J."/>
            <person name="Tsang A."/>
            <person name="Grigoriev I.V."/>
        </authorList>
    </citation>
    <scope>NUCLEOTIDE SEQUENCE [LARGE SCALE GENOMIC DNA]</scope>
    <source>
        <strain evidence="2 3">ATCC 24622</strain>
    </source>
</reference>
<feature type="domain" description="Aminoglycoside phosphotransferase" evidence="1">
    <location>
        <begin position="62"/>
        <end position="243"/>
    </location>
</feature>
<sequence length="289" mass="32921">MHILQRIKRCLTRASSSTAVTEADSAGTSAWEPQVISNEIFRSRVRRIDYDLVVKSGQCVRENEAKALELLADSAPDIPAPRLSYFRTFKPPNGIAAGDLFMSYIEGRTLRSVWPSLSEGIKQKVCKDIWDLIVKIRNVKRPPTLNPEAYYTTVDGSPFIHPLLGARNDPYPLLKDDQALRDRIYERFVACHGLSYADGKELPRMLPHSNSSVFTHGDIHPGNILIDDEARIVGLVDWESSGLLPDYGEYVWMMRPLLECDDEWQSMMDSHRIQDWDITGIMKARRVLF</sequence>
<accession>A0ABR3WY94</accession>
<gene>
    <name evidence="2" type="ORF">VTK73DRAFT_3688</name>
</gene>
<dbReference type="InterPro" id="IPR051678">
    <property type="entry name" value="AGP_Transferase"/>
</dbReference>
<dbReference type="InterPro" id="IPR002575">
    <property type="entry name" value="Aminoglycoside_PTrfase"/>
</dbReference>
<proteinExistence type="predicted"/>
<keyword evidence="3" id="KW-1185">Reference proteome</keyword>
<dbReference type="EMBL" id="JAZHXJ010000217">
    <property type="protein sequence ID" value="KAL1868422.1"/>
    <property type="molecule type" value="Genomic_DNA"/>
</dbReference>
<evidence type="ECO:0000313" key="3">
    <source>
        <dbReference type="Proteomes" id="UP001586593"/>
    </source>
</evidence>
<dbReference type="PANTHER" id="PTHR21310">
    <property type="entry name" value="AMINOGLYCOSIDE PHOSPHOTRANSFERASE-RELATED-RELATED"/>
    <property type="match status" value="1"/>
</dbReference>
<dbReference type="SUPFAM" id="SSF56112">
    <property type="entry name" value="Protein kinase-like (PK-like)"/>
    <property type="match status" value="1"/>
</dbReference>
<dbReference type="PANTHER" id="PTHR21310:SF15">
    <property type="entry name" value="AMINOGLYCOSIDE PHOSPHOTRANSFERASE DOMAIN-CONTAINING PROTEIN"/>
    <property type="match status" value="1"/>
</dbReference>
<dbReference type="Proteomes" id="UP001586593">
    <property type="component" value="Unassembled WGS sequence"/>
</dbReference>
<evidence type="ECO:0000259" key="1">
    <source>
        <dbReference type="Pfam" id="PF01636"/>
    </source>
</evidence>
<dbReference type="Gene3D" id="3.90.1200.10">
    <property type="match status" value="1"/>
</dbReference>